<sequence length="412" mass="43946">MGDPYYRYNTAAAGDTGSVSRHSFPGYLSSEAPSLGSHHADKQVDYSDINQLHPGRYGVNDFPNSGVYPEPSLDGVPAGATTRAYPSSLGDPNLIAQRWDAPIGGSTSMGVYHEPSFGGGSAGASIRDFSSAKDVPSLVAHRQDAPGISPSTGFRSEPSVGAASAAATIRGYSSALEDPNLVGQRRDVSVGISSSAGIRPEPSIGALSAGASLKGYSSTLEDSHLVGQNQDDPAGISQSAGLRSEPNLGAASAGASRMGYSSPLEDPKVFVKRQDSPLAVGGGIPATVDEKPVFMKNDDESLAAAEESNILFVDGLPTDCTRREVGHLFRPFIGYKDIKVVHKEPRHSGDRARVMCFVEFNDSKFAMTAMQALQGYKFDDKKPDAPFLRIQFAHFPFRFQDIRDDRQVELRR</sequence>
<dbReference type="AlphaFoldDB" id="A0A1R3H9G0"/>
<keyword evidence="1 2" id="KW-0694">RNA-binding</keyword>
<dbReference type="Pfam" id="PF00076">
    <property type="entry name" value="RRM_1"/>
    <property type="match status" value="1"/>
</dbReference>
<feature type="region of interest" description="Disordered" evidence="3">
    <location>
        <begin position="224"/>
        <end position="259"/>
    </location>
</feature>
<dbReference type="CDD" id="cd21618">
    <property type="entry name" value="RRM_AtNSRA_like"/>
    <property type="match status" value="1"/>
</dbReference>
<dbReference type="SUPFAM" id="SSF54928">
    <property type="entry name" value="RNA-binding domain, RBD"/>
    <property type="match status" value="1"/>
</dbReference>
<dbReference type="InterPro" id="IPR012677">
    <property type="entry name" value="Nucleotide-bd_a/b_plait_sf"/>
</dbReference>
<evidence type="ECO:0000256" key="2">
    <source>
        <dbReference type="PROSITE-ProRule" id="PRU00176"/>
    </source>
</evidence>
<dbReference type="GO" id="GO:0003723">
    <property type="term" value="F:RNA binding"/>
    <property type="evidence" value="ECO:0007669"/>
    <property type="project" value="UniProtKB-UniRule"/>
</dbReference>
<proteinExistence type="predicted"/>
<evidence type="ECO:0000259" key="4">
    <source>
        <dbReference type="PROSITE" id="PS50102"/>
    </source>
</evidence>
<gene>
    <name evidence="5" type="ORF">CCACVL1_20882</name>
</gene>
<evidence type="ECO:0000256" key="3">
    <source>
        <dbReference type="SAM" id="MobiDB-lite"/>
    </source>
</evidence>
<evidence type="ECO:0000313" key="6">
    <source>
        <dbReference type="Proteomes" id="UP000188268"/>
    </source>
</evidence>
<dbReference type="PROSITE" id="PS50102">
    <property type="entry name" value="RRM"/>
    <property type="match status" value="1"/>
</dbReference>
<evidence type="ECO:0000313" key="5">
    <source>
        <dbReference type="EMBL" id="OMO66982.1"/>
    </source>
</evidence>
<accession>A0A1R3H9G0</accession>
<dbReference type="InterPro" id="IPR035979">
    <property type="entry name" value="RBD_domain_sf"/>
</dbReference>
<reference evidence="5 6" key="1">
    <citation type="submission" date="2013-09" db="EMBL/GenBank/DDBJ databases">
        <title>Corchorus capsularis genome sequencing.</title>
        <authorList>
            <person name="Alam M."/>
            <person name="Haque M.S."/>
            <person name="Islam M.S."/>
            <person name="Emdad E.M."/>
            <person name="Islam M.M."/>
            <person name="Ahmed B."/>
            <person name="Halim A."/>
            <person name="Hossen Q.M.M."/>
            <person name="Hossain M.Z."/>
            <person name="Ahmed R."/>
            <person name="Khan M.M."/>
            <person name="Islam R."/>
            <person name="Rashid M.M."/>
            <person name="Khan S.A."/>
            <person name="Rahman M.S."/>
            <person name="Alam M."/>
        </authorList>
    </citation>
    <scope>NUCLEOTIDE SEQUENCE [LARGE SCALE GENOMIC DNA]</scope>
    <source>
        <strain evidence="6">cv. CVL-1</strain>
        <tissue evidence="5">Whole seedling</tissue>
    </source>
</reference>
<dbReference type="Proteomes" id="UP000188268">
    <property type="component" value="Unassembled WGS sequence"/>
</dbReference>
<comment type="caution">
    <text evidence="5">The sequence shown here is derived from an EMBL/GenBank/DDBJ whole genome shotgun (WGS) entry which is preliminary data.</text>
</comment>
<feature type="domain" description="RRM" evidence="4">
    <location>
        <begin position="309"/>
        <end position="395"/>
    </location>
</feature>
<dbReference type="InterPro" id="IPR000504">
    <property type="entry name" value="RRM_dom"/>
</dbReference>
<dbReference type="Gramene" id="OMO66982">
    <property type="protein sequence ID" value="OMO66982"/>
    <property type="gene ID" value="CCACVL1_20882"/>
</dbReference>
<evidence type="ECO:0000256" key="1">
    <source>
        <dbReference type="ARBA" id="ARBA00022884"/>
    </source>
</evidence>
<protein>
    <recommendedName>
        <fullName evidence="4">RRM domain-containing protein</fullName>
    </recommendedName>
</protein>
<dbReference type="PANTHER" id="PTHR10501">
    <property type="entry name" value="U1 SMALL NUCLEAR RIBONUCLEOPROTEIN A/U2 SMALL NUCLEAR RIBONUCLEOPROTEIN B"/>
    <property type="match status" value="1"/>
</dbReference>
<dbReference type="SMART" id="SM00360">
    <property type="entry name" value="RRM"/>
    <property type="match status" value="1"/>
</dbReference>
<organism evidence="5 6">
    <name type="scientific">Corchorus capsularis</name>
    <name type="common">Jute</name>
    <dbReference type="NCBI Taxonomy" id="210143"/>
    <lineage>
        <taxon>Eukaryota</taxon>
        <taxon>Viridiplantae</taxon>
        <taxon>Streptophyta</taxon>
        <taxon>Embryophyta</taxon>
        <taxon>Tracheophyta</taxon>
        <taxon>Spermatophyta</taxon>
        <taxon>Magnoliopsida</taxon>
        <taxon>eudicotyledons</taxon>
        <taxon>Gunneridae</taxon>
        <taxon>Pentapetalae</taxon>
        <taxon>rosids</taxon>
        <taxon>malvids</taxon>
        <taxon>Malvales</taxon>
        <taxon>Malvaceae</taxon>
        <taxon>Grewioideae</taxon>
        <taxon>Apeibeae</taxon>
        <taxon>Corchorus</taxon>
    </lineage>
</organism>
<dbReference type="EMBL" id="AWWV01012464">
    <property type="protein sequence ID" value="OMO66982.1"/>
    <property type="molecule type" value="Genomic_DNA"/>
</dbReference>
<dbReference type="OrthoDB" id="431169at2759"/>
<keyword evidence="6" id="KW-1185">Reference proteome</keyword>
<dbReference type="Gene3D" id="3.30.70.330">
    <property type="match status" value="1"/>
</dbReference>
<name>A0A1R3H9G0_COCAP</name>
<dbReference type="OMA" id="TSHHADM"/>
<feature type="compositionally biased region" description="Polar residues" evidence="3">
    <location>
        <begin position="224"/>
        <end position="241"/>
    </location>
</feature>